<name>A0A6S6S2A6_9BACT</name>
<feature type="chain" id="PRO_5028470426" description="3D domain-containing protein" evidence="1">
    <location>
        <begin position="22"/>
        <end position="165"/>
    </location>
</feature>
<reference evidence="2" key="1">
    <citation type="submission" date="2020-01" db="EMBL/GenBank/DDBJ databases">
        <authorList>
            <person name="Meier V. D."/>
            <person name="Meier V D."/>
        </authorList>
    </citation>
    <scope>NUCLEOTIDE SEQUENCE</scope>
    <source>
        <strain evidence="2">HLG_WM_MAG_01</strain>
    </source>
</reference>
<gene>
    <name evidence="2" type="ORF">HELGO_WM2495</name>
</gene>
<proteinExistence type="predicted"/>
<keyword evidence="1" id="KW-0732">Signal</keyword>
<sequence length="165" mass="18964">MKTLYFSVIIFILFSFLSGCSTPQLTPVVKKDFVEKTPVKKPIKKKKKKVKKHFTLKVTATAYTSSVNETDDTPFLAAWNNKLTPGVKSIAISRDLLALGLKNGDKIRIDGLHGTYKVLDKMNKRWKKKIDIYMGLNRKKALQWGRKKVIIRWAKVVRIREKSNV</sequence>
<dbReference type="AlphaFoldDB" id="A0A6S6S2A6"/>
<dbReference type="PROSITE" id="PS51257">
    <property type="entry name" value="PROKAR_LIPOPROTEIN"/>
    <property type="match status" value="1"/>
</dbReference>
<organism evidence="2">
    <name type="scientific">uncultured Sulfurovum sp</name>
    <dbReference type="NCBI Taxonomy" id="269237"/>
    <lineage>
        <taxon>Bacteria</taxon>
        <taxon>Pseudomonadati</taxon>
        <taxon>Campylobacterota</taxon>
        <taxon>Epsilonproteobacteria</taxon>
        <taxon>Campylobacterales</taxon>
        <taxon>Sulfurovaceae</taxon>
        <taxon>Sulfurovum</taxon>
        <taxon>environmental samples</taxon>
    </lineage>
</organism>
<protein>
    <recommendedName>
        <fullName evidence="3">3D domain-containing protein</fullName>
    </recommendedName>
</protein>
<dbReference type="CDD" id="cd22784">
    <property type="entry name" value="DPBB_MltA_YuiC-like"/>
    <property type="match status" value="1"/>
</dbReference>
<evidence type="ECO:0000256" key="1">
    <source>
        <dbReference type="SAM" id="SignalP"/>
    </source>
</evidence>
<evidence type="ECO:0008006" key="3">
    <source>
        <dbReference type="Google" id="ProtNLM"/>
    </source>
</evidence>
<accession>A0A6S6S2A6</accession>
<feature type="signal peptide" evidence="1">
    <location>
        <begin position="1"/>
        <end position="21"/>
    </location>
</feature>
<dbReference type="EMBL" id="CACVAS010000020">
    <property type="protein sequence ID" value="CAA6801783.1"/>
    <property type="molecule type" value="Genomic_DNA"/>
</dbReference>
<evidence type="ECO:0000313" key="2">
    <source>
        <dbReference type="EMBL" id="CAA6801783.1"/>
    </source>
</evidence>